<protein>
    <submittedName>
        <fullName evidence="1">Uncharacterized protein</fullName>
    </submittedName>
</protein>
<dbReference type="Proteomes" id="UP000078492">
    <property type="component" value="Unassembled WGS sequence"/>
</dbReference>
<proteinExistence type="predicted"/>
<evidence type="ECO:0000313" key="2">
    <source>
        <dbReference type="Proteomes" id="UP000078492"/>
    </source>
</evidence>
<dbReference type="EMBL" id="KQ980791">
    <property type="protein sequence ID" value="KYN13127.1"/>
    <property type="molecule type" value="Genomic_DNA"/>
</dbReference>
<feature type="non-terminal residue" evidence="1">
    <location>
        <position position="1"/>
    </location>
</feature>
<accession>A0A151IXX2</accession>
<dbReference type="STRING" id="471704.A0A151IXX2"/>
<organism evidence="1 2">
    <name type="scientific">Trachymyrmex cornetzi</name>
    <dbReference type="NCBI Taxonomy" id="471704"/>
    <lineage>
        <taxon>Eukaryota</taxon>
        <taxon>Metazoa</taxon>
        <taxon>Ecdysozoa</taxon>
        <taxon>Arthropoda</taxon>
        <taxon>Hexapoda</taxon>
        <taxon>Insecta</taxon>
        <taxon>Pterygota</taxon>
        <taxon>Neoptera</taxon>
        <taxon>Endopterygota</taxon>
        <taxon>Hymenoptera</taxon>
        <taxon>Apocrita</taxon>
        <taxon>Aculeata</taxon>
        <taxon>Formicoidea</taxon>
        <taxon>Formicidae</taxon>
        <taxon>Myrmicinae</taxon>
        <taxon>Trachymyrmex</taxon>
    </lineage>
</organism>
<evidence type="ECO:0000313" key="1">
    <source>
        <dbReference type="EMBL" id="KYN13127.1"/>
    </source>
</evidence>
<gene>
    <name evidence="1" type="ORF">ALC57_14685</name>
</gene>
<dbReference type="AlphaFoldDB" id="A0A151IXX2"/>
<name>A0A151IXX2_9HYME</name>
<reference evidence="1 2" key="1">
    <citation type="submission" date="2015-09" db="EMBL/GenBank/DDBJ databases">
        <title>Trachymyrmex cornetzi WGS genome.</title>
        <authorList>
            <person name="Nygaard S."/>
            <person name="Hu H."/>
            <person name="Boomsma J."/>
            <person name="Zhang G."/>
        </authorList>
    </citation>
    <scope>NUCLEOTIDE SEQUENCE [LARGE SCALE GENOMIC DNA]</scope>
    <source>
        <strain evidence="1">Tcor2-1</strain>
        <tissue evidence="1">Whole body</tissue>
    </source>
</reference>
<keyword evidence="2" id="KW-1185">Reference proteome</keyword>
<sequence length="92" mass="10426">SRLSIMEVEQEKVANNDAKIITANEDTTRFLIQPPKNFLNNSQIEIIQDNTKNMKKENQNTTSPRGVSKEMQVFSQGSLTVSDIHIATYTLK</sequence>